<dbReference type="PROSITE" id="PS50076">
    <property type="entry name" value="DNAJ_2"/>
    <property type="match status" value="1"/>
</dbReference>
<dbReference type="GO" id="GO:0005739">
    <property type="term" value="C:mitochondrion"/>
    <property type="evidence" value="ECO:0007669"/>
    <property type="project" value="GOC"/>
</dbReference>
<organism evidence="4 5">
    <name type="scientific">Strigamia maritima</name>
    <name type="common">European centipede</name>
    <name type="synonym">Geophilus maritimus</name>
    <dbReference type="NCBI Taxonomy" id="126957"/>
    <lineage>
        <taxon>Eukaryota</taxon>
        <taxon>Metazoa</taxon>
        <taxon>Ecdysozoa</taxon>
        <taxon>Arthropoda</taxon>
        <taxon>Myriapoda</taxon>
        <taxon>Chilopoda</taxon>
        <taxon>Pleurostigmophora</taxon>
        <taxon>Geophilomorpha</taxon>
        <taxon>Linotaeniidae</taxon>
        <taxon>Strigamia</taxon>
    </lineage>
</organism>
<dbReference type="OMA" id="QLDKHTM"/>
<dbReference type="SMART" id="SM00271">
    <property type="entry name" value="DnaJ"/>
    <property type="match status" value="1"/>
</dbReference>
<reference evidence="5" key="1">
    <citation type="submission" date="2011-05" db="EMBL/GenBank/DDBJ databases">
        <authorList>
            <person name="Richards S.R."/>
            <person name="Qu J."/>
            <person name="Jiang H."/>
            <person name="Jhangiani S.N."/>
            <person name="Agravi P."/>
            <person name="Goodspeed R."/>
            <person name="Gross S."/>
            <person name="Mandapat C."/>
            <person name="Jackson L."/>
            <person name="Mathew T."/>
            <person name="Pu L."/>
            <person name="Thornton R."/>
            <person name="Saada N."/>
            <person name="Wilczek-Boney K.B."/>
            <person name="Lee S."/>
            <person name="Kovar C."/>
            <person name="Wu Y."/>
            <person name="Scherer S.E."/>
            <person name="Worley K.C."/>
            <person name="Muzny D.M."/>
            <person name="Gibbs R."/>
        </authorList>
    </citation>
    <scope>NUCLEOTIDE SEQUENCE</scope>
    <source>
        <strain evidence="5">Brora</strain>
    </source>
</reference>
<dbReference type="Gene3D" id="1.10.287.110">
    <property type="entry name" value="DnaJ domain"/>
    <property type="match status" value="1"/>
</dbReference>
<dbReference type="HOGENOM" id="CLU_019611_2_0_1"/>
<dbReference type="EnsemblMetazoa" id="SMAR001699-RA">
    <property type="protein sequence ID" value="SMAR001699-PA"/>
    <property type="gene ID" value="SMAR001699"/>
</dbReference>
<dbReference type="Pfam" id="PF00226">
    <property type="entry name" value="DnaJ"/>
    <property type="match status" value="1"/>
</dbReference>
<evidence type="ECO:0000313" key="5">
    <source>
        <dbReference type="Proteomes" id="UP000014500"/>
    </source>
</evidence>
<feature type="domain" description="J" evidence="3">
    <location>
        <begin position="41"/>
        <end position="109"/>
    </location>
</feature>
<dbReference type="SUPFAM" id="SSF46565">
    <property type="entry name" value="Chaperone J-domain"/>
    <property type="match status" value="1"/>
</dbReference>
<dbReference type="Proteomes" id="UP000014500">
    <property type="component" value="Unassembled WGS sequence"/>
</dbReference>
<dbReference type="PhylomeDB" id="T1IL79"/>
<dbReference type="Pfam" id="PF22774">
    <property type="entry name" value="DNAJC11_beta-barrel"/>
    <property type="match status" value="1"/>
</dbReference>
<sequence>MKTDCCKRSDHLRKKGPSNILKMSHVHNESGDEESLELDEDYYTFLNVRREATGDEINNAYRRQSRLYHPDKHSDPIKKKQAENLFSKTKKAYEVLNDPHKRAIYDNLGTKGLETEGWEIVQRTKTAQEIRDEYERLAREREERQLQQRTNPKGSITTNINASELFDVDDTIKYDTRAMPTLEVSGINISQSIEAPLTVNDTISLSGLVQTHNGTGNGVVNCSVRRILSTKSWAEFELGAGNGLTCTARAYRTLSKRCFGNVAGTFQFTPLGLRPGLQVLVGHQLDKHVTGYLTWRAGLQSSMNTTVVWDTAGHHLAFSVQFGLPNTFLMASYARKVSEEFKIKGSVKAGTFGVLVEYGCEKKISRHSVVGASMIVGTPAGVNLKIKVMRGNQNYIFPILLSDQLLPTPILYGTITPILLYFVAQKLIITPFLEAQKKKEKDKQKEANALRMSEKKKEAEAAVSLMQETVARIREQEDMKKGLIIVSAVYGKITLDSTQKPEYQNSEAIDVTIALQCLVKDSKLILYETSKAQLPGFYDPCVGEDKSLYVHYLFHNLLHEITVGDNEMIRIPKQCK</sequence>
<dbReference type="CDD" id="cd06257">
    <property type="entry name" value="DnaJ"/>
    <property type="match status" value="1"/>
</dbReference>
<dbReference type="PRINTS" id="PR00625">
    <property type="entry name" value="JDOMAIN"/>
</dbReference>
<protein>
    <recommendedName>
        <fullName evidence="3">J domain-containing protein</fullName>
    </recommendedName>
</protein>
<evidence type="ECO:0000259" key="3">
    <source>
        <dbReference type="PROSITE" id="PS50076"/>
    </source>
</evidence>
<dbReference type="InterPro" id="IPR055225">
    <property type="entry name" value="DNAJC11-like_beta-barrel"/>
</dbReference>
<feature type="coiled-coil region" evidence="2">
    <location>
        <begin position="120"/>
        <end position="147"/>
    </location>
</feature>
<dbReference type="GO" id="GO:0042407">
    <property type="term" value="P:cristae formation"/>
    <property type="evidence" value="ECO:0007669"/>
    <property type="project" value="TreeGrafter"/>
</dbReference>
<dbReference type="InterPro" id="IPR024586">
    <property type="entry name" value="DnaJ-like_C11_C"/>
</dbReference>
<dbReference type="AlphaFoldDB" id="T1IL79"/>
<evidence type="ECO:0000256" key="2">
    <source>
        <dbReference type="SAM" id="Coils"/>
    </source>
</evidence>
<keyword evidence="2" id="KW-0175">Coiled coil</keyword>
<evidence type="ECO:0000313" key="4">
    <source>
        <dbReference type="EnsemblMetazoa" id="SMAR001699-PA"/>
    </source>
</evidence>
<dbReference type="eggNOG" id="KOG0718">
    <property type="taxonomic scope" value="Eukaryota"/>
</dbReference>
<keyword evidence="1" id="KW-0143">Chaperone</keyword>
<accession>T1IL79</accession>
<dbReference type="InterPro" id="IPR001623">
    <property type="entry name" value="DnaJ_domain"/>
</dbReference>
<dbReference type="EMBL" id="JH430738">
    <property type="status" value="NOT_ANNOTATED_CDS"/>
    <property type="molecule type" value="Genomic_DNA"/>
</dbReference>
<dbReference type="PANTHER" id="PTHR44157:SF1">
    <property type="entry name" value="DNAJ HOMOLOG SUBFAMILY C MEMBER 11"/>
    <property type="match status" value="1"/>
</dbReference>
<reference evidence="4" key="2">
    <citation type="submission" date="2015-02" db="UniProtKB">
        <authorList>
            <consortium name="EnsemblMetazoa"/>
        </authorList>
    </citation>
    <scope>IDENTIFICATION</scope>
</reference>
<proteinExistence type="predicted"/>
<dbReference type="InterPro" id="IPR036869">
    <property type="entry name" value="J_dom_sf"/>
</dbReference>
<dbReference type="STRING" id="126957.T1IL79"/>
<name>T1IL79_STRMM</name>
<dbReference type="PANTHER" id="PTHR44157">
    <property type="entry name" value="DNAJ HOMOLOG SUBFAMILY C MEMBER 11"/>
    <property type="match status" value="1"/>
</dbReference>
<keyword evidence="5" id="KW-1185">Reference proteome</keyword>
<evidence type="ECO:0000256" key="1">
    <source>
        <dbReference type="ARBA" id="ARBA00023186"/>
    </source>
</evidence>
<dbReference type="Pfam" id="PF11875">
    <property type="entry name" value="DnaJ-like_C11_C"/>
    <property type="match status" value="1"/>
</dbReference>
<dbReference type="InterPro" id="IPR052243">
    <property type="entry name" value="Mito_inner_membrane_organizer"/>
</dbReference>